<accession>A0A7T8GKG1</accession>
<dbReference type="Proteomes" id="UP000595437">
    <property type="component" value="Chromosome 21"/>
</dbReference>
<dbReference type="EMBL" id="CP045910">
    <property type="protein sequence ID" value="QQP31696.1"/>
    <property type="molecule type" value="Genomic_DNA"/>
</dbReference>
<evidence type="ECO:0000313" key="2">
    <source>
        <dbReference type="Proteomes" id="UP000595437"/>
    </source>
</evidence>
<name>A0A7T8GKG1_CALRO</name>
<dbReference type="AlphaFoldDB" id="A0A7T8GKG1"/>
<keyword evidence="2" id="KW-1185">Reference proteome</keyword>
<organism evidence="1 2">
    <name type="scientific">Caligus rogercresseyi</name>
    <name type="common">Sea louse</name>
    <dbReference type="NCBI Taxonomy" id="217165"/>
    <lineage>
        <taxon>Eukaryota</taxon>
        <taxon>Metazoa</taxon>
        <taxon>Ecdysozoa</taxon>
        <taxon>Arthropoda</taxon>
        <taxon>Crustacea</taxon>
        <taxon>Multicrustacea</taxon>
        <taxon>Hexanauplia</taxon>
        <taxon>Copepoda</taxon>
        <taxon>Siphonostomatoida</taxon>
        <taxon>Caligidae</taxon>
        <taxon>Caligus</taxon>
    </lineage>
</organism>
<evidence type="ECO:0000313" key="1">
    <source>
        <dbReference type="EMBL" id="QQP31696.1"/>
    </source>
</evidence>
<sequence>MAYFKVKLGDQDKSWAPHTVCKTCVEYLRRWTKGTKTSLKFGIPRYGESRLTMQRIVTSAPSILLASTGRIGKASSTPTFHLPAVQWLTAKTFLYQRSHSLPNSDDEATITDERGDTEEFEYEAQDGPQTFSQCELNDQVRDLSLSKISSELLAPDSKRKIYLARTRHEDYMGYFCQEEDLVYCRDVPVFLLNSALLNTIREIGDSSLTAASAL</sequence>
<proteinExistence type="predicted"/>
<reference evidence="2" key="1">
    <citation type="submission" date="2021-01" db="EMBL/GenBank/DDBJ databases">
        <title>Caligus Genome Assembly.</title>
        <authorList>
            <person name="Gallardo-Escarate C."/>
        </authorList>
    </citation>
    <scope>NUCLEOTIDE SEQUENCE [LARGE SCALE GENOMIC DNA]</scope>
</reference>
<protein>
    <submittedName>
        <fullName evidence="1">Uncharacterized protein</fullName>
    </submittedName>
</protein>
<gene>
    <name evidence="1" type="ORF">FKW44_025380</name>
</gene>